<dbReference type="EMBL" id="KZ772841">
    <property type="protein sequence ID" value="PTQ28177.1"/>
    <property type="molecule type" value="Genomic_DNA"/>
</dbReference>
<protein>
    <submittedName>
        <fullName evidence="1">Uncharacterized protein</fullName>
    </submittedName>
</protein>
<reference evidence="2" key="1">
    <citation type="journal article" date="2017" name="Cell">
        <title>Insights into land plant evolution garnered from the Marchantia polymorpha genome.</title>
        <authorList>
            <person name="Bowman J.L."/>
            <person name="Kohchi T."/>
            <person name="Yamato K.T."/>
            <person name="Jenkins J."/>
            <person name="Shu S."/>
            <person name="Ishizaki K."/>
            <person name="Yamaoka S."/>
            <person name="Nishihama R."/>
            <person name="Nakamura Y."/>
            <person name="Berger F."/>
            <person name="Adam C."/>
            <person name="Aki S.S."/>
            <person name="Althoff F."/>
            <person name="Araki T."/>
            <person name="Arteaga-Vazquez M.A."/>
            <person name="Balasubrmanian S."/>
            <person name="Barry K."/>
            <person name="Bauer D."/>
            <person name="Boehm C.R."/>
            <person name="Briginshaw L."/>
            <person name="Caballero-Perez J."/>
            <person name="Catarino B."/>
            <person name="Chen F."/>
            <person name="Chiyoda S."/>
            <person name="Chovatia M."/>
            <person name="Davies K.M."/>
            <person name="Delmans M."/>
            <person name="Demura T."/>
            <person name="Dierschke T."/>
            <person name="Dolan L."/>
            <person name="Dorantes-Acosta A.E."/>
            <person name="Eklund D.M."/>
            <person name="Florent S.N."/>
            <person name="Flores-Sandoval E."/>
            <person name="Fujiyama A."/>
            <person name="Fukuzawa H."/>
            <person name="Galik B."/>
            <person name="Grimanelli D."/>
            <person name="Grimwood J."/>
            <person name="Grossniklaus U."/>
            <person name="Hamada T."/>
            <person name="Haseloff J."/>
            <person name="Hetherington A.J."/>
            <person name="Higo A."/>
            <person name="Hirakawa Y."/>
            <person name="Hundley H.N."/>
            <person name="Ikeda Y."/>
            <person name="Inoue K."/>
            <person name="Inoue S.I."/>
            <person name="Ishida S."/>
            <person name="Jia Q."/>
            <person name="Kakita M."/>
            <person name="Kanazawa T."/>
            <person name="Kawai Y."/>
            <person name="Kawashima T."/>
            <person name="Kennedy M."/>
            <person name="Kinose K."/>
            <person name="Kinoshita T."/>
            <person name="Kohara Y."/>
            <person name="Koide E."/>
            <person name="Komatsu K."/>
            <person name="Kopischke S."/>
            <person name="Kubo M."/>
            <person name="Kyozuka J."/>
            <person name="Lagercrantz U."/>
            <person name="Lin S.S."/>
            <person name="Lindquist E."/>
            <person name="Lipzen A.M."/>
            <person name="Lu C.W."/>
            <person name="De Luna E."/>
            <person name="Martienssen R.A."/>
            <person name="Minamino N."/>
            <person name="Mizutani M."/>
            <person name="Mizutani M."/>
            <person name="Mochizuki N."/>
            <person name="Monte I."/>
            <person name="Mosher R."/>
            <person name="Nagasaki H."/>
            <person name="Nakagami H."/>
            <person name="Naramoto S."/>
            <person name="Nishitani K."/>
            <person name="Ohtani M."/>
            <person name="Okamoto T."/>
            <person name="Okumura M."/>
            <person name="Phillips J."/>
            <person name="Pollak B."/>
            <person name="Reinders A."/>
            <person name="Rovekamp M."/>
            <person name="Sano R."/>
            <person name="Sawa S."/>
            <person name="Schmid M.W."/>
            <person name="Shirakawa M."/>
            <person name="Solano R."/>
            <person name="Spunde A."/>
            <person name="Suetsugu N."/>
            <person name="Sugano S."/>
            <person name="Sugiyama A."/>
            <person name="Sun R."/>
            <person name="Suzuki Y."/>
            <person name="Takenaka M."/>
            <person name="Takezawa D."/>
            <person name="Tomogane H."/>
            <person name="Tsuzuki M."/>
            <person name="Ueda T."/>
            <person name="Umeda M."/>
            <person name="Ward J.M."/>
            <person name="Watanabe Y."/>
            <person name="Yazaki K."/>
            <person name="Yokoyama R."/>
            <person name="Yoshitake Y."/>
            <person name="Yotsui I."/>
            <person name="Zachgo S."/>
            <person name="Schmutz J."/>
        </authorList>
    </citation>
    <scope>NUCLEOTIDE SEQUENCE [LARGE SCALE GENOMIC DNA]</scope>
    <source>
        <strain evidence="2">Tak-1</strain>
    </source>
</reference>
<dbReference type="Proteomes" id="UP000244005">
    <property type="component" value="Unassembled WGS sequence"/>
</dbReference>
<name>A0A2R6W2U6_MARPO</name>
<dbReference type="PROSITE" id="PS51257">
    <property type="entry name" value="PROKAR_LIPOPROTEIN"/>
    <property type="match status" value="1"/>
</dbReference>
<dbReference type="Gramene" id="Mp5g06640.1">
    <property type="protein sequence ID" value="Mp5g06640.1.cds1"/>
    <property type="gene ID" value="Mp5g06640"/>
</dbReference>
<dbReference type="AlphaFoldDB" id="A0A2R6W2U6"/>
<accession>A0A2R6W2U6</accession>
<sequence length="100" mass="11712">MRISGLRSSSPGSQLLASSCELGLDQRRSSGICRYVKKLRLLALKRPRSSCSRLHKHSWPSTWEFGRRMHTILLQTKVSCRDRGMYYHLRLTHDEILWAR</sequence>
<proteinExistence type="predicted"/>
<evidence type="ECO:0000313" key="2">
    <source>
        <dbReference type="Proteomes" id="UP000244005"/>
    </source>
</evidence>
<gene>
    <name evidence="1" type="ORF">MARPO_0171s0019</name>
</gene>
<organism evidence="1 2">
    <name type="scientific">Marchantia polymorpha</name>
    <name type="common">Common liverwort</name>
    <name type="synonym">Marchantia aquatica</name>
    <dbReference type="NCBI Taxonomy" id="3197"/>
    <lineage>
        <taxon>Eukaryota</taxon>
        <taxon>Viridiplantae</taxon>
        <taxon>Streptophyta</taxon>
        <taxon>Embryophyta</taxon>
        <taxon>Marchantiophyta</taxon>
        <taxon>Marchantiopsida</taxon>
        <taxon>Marchantiidae</taxon>
        <taxon>Marchantiales</taxon>
        <taxon>Marchantiaceae</taxon>
        <taxon>Marchantia</taxon>
    </lineage>
</organism>
<evidence type="ECO:0000313" key="1">
    <source>
        <dbReference type="EMBL" id="PTQ28177.1"/>
    </source>
</evidence>
<keyword evidence="2" id="KW-1185">Reference proteome</keyword>